<comment type="caution">
    <text evidence="2">The sequence shown here is derived from an EMBL/GenBank/DDBJ whole genome shotgun (WGS) entry which is preliminary data.</text>
</comment>
<keyword evidence="3" id="KW-1185">Reference proteome</keyword>
<sequence>MGNQTGEATATERSCPVYVVNNTGGTLSEITFTHRYDGDYKVSKTFTNLANGSKEYAFDAKYRTGFVTTGHDYWWVSFKADGHVFACKDNFYCYLMADDDGKDVLLKVTMNNFHVACPVSTSCDVAINQVG</sequence>
<name>A0ABN3DSP5_9ACTN</name>
<feature type="domain" description="Up-regulated in Daf-2" evidence="1">
    <location>
        <begin position="11"/>
        <end position="83"/>
    </location>
</feature>
<evidence type="ECO:0000259" key="1">
    <source>
        <dbReference type="Pfam" id="PF18457"/>
    </source>
</evidence>
<dbReference type="Pfam" id="PF18457">
    <property type="entry name" value="PUD1_2"/>
    <property type="match status" value="1"/>
</dbReference>
<accession>A0ABN3DSP5</accession>
<dbReference type="RefSeq" id="WP_344636187.1">
    <property type="nucleotide sequence ID" value="NZ_BAAATR010000007.1"/>
</dbReference>
<dbReference type="Gene3D" id="2.60.40.3820">
    <property type="match status" value="1"/>
</dbReference>
<evidence type="ECO:0000313" key="2">
    <source>
        <dbReference type="EMBL" id="GAA2240840.1"/>
    </source>
</evidence>
<dbReference type="Proteomes" id="UP001500305">
    <property type="component" value="Unassembled WGS sequence"/>
</dbReference>
<protein>
    <recommendedName>
        <fullName evidence="1">Up-regulated in Daf-2 domain-containing protein</fullName>
    </recommendedName>
</protein>
<gene>
    <name evidence="2" type="ORF">GCM10010430_22920</name>
</gene>
<proteinExistence type="predicted"/>
<reference evidence="2 3" key="1">
    <citation type="journal article" date="2019" name="Int. J. Syst. Evol. Microbiol.">
        <title>The Global Catalogue of Microorganisms (GCM) 10K type strain sequencing project: providing services to taxonomists for standard genome sequencing and annotation.</title>
        <authorList>
            <consortium name="The Broad Institute Genomics Platform"/>
            <consortium name="The Broad Institute Genome Sequencing Center for Infectious Disease"/>
            <person name="Wu L."/>
            <person name="Ma J."/>
        </authorList>
    </citation>
    <scope>NUCLEOTIDE SEQUENCE [LARGE SCALE GENOMIC DNA]</scope>
    <source>
        <strain evidence="2 3">JCM 7356</strain>
    </source>
</reference>
<organism evidence="2 3">
    <name type="scientific">Kitasatospora cystarginea</name>
    <dbReference type="NCBI Taxonomy" id="58350"/>
    <lineage>
        <taxon>Bacteria</taxon>
        <taxon>Bacillati</taxon>
        <taxon>Actinomycetota</taxon>
        <taxon>Actinomycetes</taxon>
        <taxon>Kitasatosporales</taxon>
        <taxon>Streptomycetaceae</taxon>
        <taxon>Kitasatospora</taxon>
    </lineage>
</organism>
<dbReference type="InterPro" id="IPR041157">
    <property type="entry name" value="PUD1/2"/>
</dbReference>
<dbReference type="EMBL" id="BAAATR010000007">
    <property type="protein sequence ID" value="GAA2240840.1"/>
    <property type="molecule type" value="Genomic_DNA"/>
</dbReference>
<evidence type="ECO:0000313" key="3">
    <source>
        <dbReference type="Proteomes" id="UP001500305"/>
    </source>
</evidence>